<gene>
    <name evidence="1" type="ORF">L2E82_07990</name>
</gene>
<dbReference type="Proteomes" id="UP001055811">
    <property type="component" value="Linkage Group LG02"/>
</dbReference>
<evidence type="ECO:0000313" key="1">
    <source>
        <dbReference type="EMBL" id="KAI3778609.1"/>
    </source>
</evidence>
<dbReference type="EMBL" id="CM042010">
    <property type="protein sequence ID" value="KAI3778609.1"/>
    <property type="molecule type" value="Genomic_DNA"/>
</dbReference>
<name>A0ACB9G5C1_CICIN</name>
<accession>A0ACB9G5C1</accession>
<proteinExistence type="predicted"/>
<evidence type="ECO:0000313" key="2">
    <source>
        <dbReference type="Proteomes" id="UP001055811"/>
    </source>
</evidence>
<keyword evidence="2" id="KW-1185">Reference proteome</keyword>
<comment type="caution">
    <text evidence="1">The sequence shown here is derived from an EMBL/GenBank/DDBJ whole genome shotgun (WGS) entry which is preliminary data.</text>
</comment>
<reference evidence="2" key="1">
    <citation type="journal article" date="2022" name="Mol. Ecol. Resour.">
        <title>The genomes of chicory, endive, great burdock and yacon provide insights into Asteraceae palaeo-polyploidization history and plant inulin production.</title>
        <authorList>
            <person name="Fan W."/>
            <person name="Wang S."/>
            <person name="Wang H."/>
            <person name="Wang A."/>
            <person name="Jiang F."/>
            <person name="Liu H."/>
            <person name="Zhao H."/>
            <person name="Xu D."/>
            <person name="Zhang Y."/>
        </authorList>
    </citation>
    <scope>NUCLEOTIDE SEQUENCE [LARGE SCALE GENOMIC DNA]</scope>
    <source>
        <strain evidence="2">cv. Punajuju</strain>
    </source>
</reference>
<sequence length="315" mass="35762">MNRIDETIDVIINNQHNLIRIFEVQNDIEGLKVNERKENSIADEDKDNDSNSDEDDISNFEDDEDQYSSEEEASEKFSDGEQVGSTFKTDTVIQETIIQDEDFEATHGVEKWKSQASMQKTDEDHQNNQSDLIKQGEKDSDPIDQTKELSTGSPIPTSPLTKLNSFNDTDPNVNLAAQTKTDEINNTLEICSDTLRLLLSKSTPIKEKLEFLEKKKDDNQKEDVEAPIDITETAFSQTSKRVTRSQSRRNSNKDDYQCANSNGEQKLEDSSSSVAIFTRIEEIREGCGFKDEDSNQRKSTSNENKGKKGELKRIQ</sequence>
<reference evidence="1 2" key="2">
    <citation type="journal article" date="2022" name="Mol. Ecol. Resour.">
        <title>The genomes of chicory, endive, great burdock and yacon provide insights into Asteraceae paleo-polyploidization history and plant inulin production.</title>
        <authorList>
            <person name="Fan W."/>
            <person name="Wang S."/>
            <person name="Wang H."/>
            <person name="Wang A."/>
            <person name="Jiang F."/>
            <person name="Liu H."/>
            <person name="Zhao H."/>
            <person name="Xu D."/>
            <person name="Zhang Y."/>
        </authorList>
    </citation>
    <scope>NUCLEOTIDE SEQUENCE [LARGE SCALE GENOMIC DNA]</scope>
    <source>
        <strain evidence="2">cv. Punajuju</strain>
        <tissue evidence="1">Leaves</tissue>
    </source>
</reference>
<protein>
    <submittedName>
        <fullName evidence="1">Uncharacterized protein</fullName>
    </submittedName>
</protein>
<organism evidence="1 2">
    <name type="scientific">Cichorium intybus</name>
    <name type="common">Chicory</name>
    <dbReference type="NCBI Taxonomy" id="13427"/>
    <lineage>
        <taxon>Eukaryota</taxon>
        <taxon>Viridiplantae</taxon>
        <taxon>Streptophyta</taxon>
        <taxon>Embryophyta</taxon>
        <taxon>Tracheophyta</taxon>
        <taxon>Spermatophyta</taxon>
        <taxon>Magnoliopsida</taxon>
        <taxon>eudicotyledons</taxon>
        <taxon>Gunneridae</taxon>
        <taxon>Pentapetalae</taxon>
        <taxon>asterids</taxon>
        <taxon>campanulids</taxon>
        <taxon>Asterales</taxon>
        <taxon>Asteraceae</taxon>
        <taxon>Cichorioideae</taxon>
        <taxon>Cichorieae</taxon>
        <taxon>Cichoriinae</taxon>
        <taxon>Cichorium</taxon>
    </lineage>
</organism>